<feature type="transmembrane region" description="Helical" evidence="5">
    <location>
        <begin position="85"/>
        <end position="104"/>
    </location>
</feature>
<evidence type="ECO:0000259" key="6">
    <source>
        <dbReference type="PROSITE" id="PS50850"/>
    </source>
</evidence>
<dbReference type="CDD" id="cd17324">
    <property type="entry name" value="MFS_NepI_like"/>
    <property type="match status" value="1"/>
</dbReference>
<comment type="caution">
    <text evidence="7">The sequence shown here is derived from an EMBL/GenBank/DDBJ whole genome shotgun (WGS) entry which is preliminary data.</text>
</comment>
<dbReference type="PATRIC" id="fig|1165867.3.peg.1538"/>
<dbReference type="PROSITE" id="PS50850">
    <property type="entry name" value="MFS"/>
    <property type="match status" value="1"/>
</dbReference>
<keyword evidence="2 5" id="KW-0812">Transmembrane</keyword>
<gene>
    <name evidence="7" type="ORF">W59_07584</name>
</gene>
<sequence length="401" mass="41912">MSRADTTPATETRTAMPTWLVLLIATACAVVVANLYYSQPLIGEISASLGLPAQSAGLIVTLTQIGYGVGLLLVVPLGDLYENRTLVTVLLAAETVVLIAAALVTAPIAFLVISALIGLAAVAVQVLVPFTSHYAPEHQRGRIIGTVMGGLTIGIMLARPAASLITSVWSWRAIYVLSALLVVMIGAAIRFTMPARRPEHTAGYRALLASLPRLVRDIPVLRRRALYHACLFGAFSLFWTAVPLLLTSDAFGMSQSGVALFALVGAAGAIASPIAGRMADRHRTRSWTRIAIGCVLIALLAAALAPAGSALGLSILVGAAILLDFGVMTNVVLGQRAIYSLGPQLRARLNGLYMAIFFVGGGVGSALGGFVYAHHGWTAAALTGAVLPVLALGYFLTERHD</sequence>
<dbReference type="InterPro" id="IPR020846">
    <property type="entry name" value="MFS_dom"/>
</dbReference>
<dbReference type="PANTHER" id="PTHR42910:SF1">
    <property type="entry name" value="MAJOR FACILITATOR SUPERFAMILY (MFS) PROFILE DOMAIN-CONTAINING PROTEIN"/>
    <property type="match status" value="1"/>
</dbReference>
<evidence type="ECO:0000256" key="2">
    <source>
        <dbReference type="ARBA" id="ARBA00022692"/>
    </source>
</evidence>
<proteinExistence type="predicted"/>
<dbReference type="PANTHER" id="PTHR42910">
    <property type="entry name" value="TRANSPORTER SCO4007-RELATED"/>
    <property type="match status" value="1"/>
</dbReference>
<feature type="transmembrane region" description="Helical" evidence="5">
    <location>
        <begin position="225"/>
        <end position="246"/>
    </location>
</feature>
<feature type="domain" description="Major facilitator superfamily (MFS) profile" evidence="6">
    <location>
        <begin position="20"/>
        <end position="401"/>
    </location>
</feature>
<dbReference type="EMBL" id="AJJH01000028">
    <property type="protein sequence ID" value="EID80547.1"/>
    <property type="molecule type" value="Genomic_DNA"/>
</dbReference>
<feature type="transmembrane region" description="Helical" evidence="5">
    <location>
        <begin position="20"/>
        <end position="37"/>
    </location>
</feature>
<dbReference type="SUPFAM" id="SSF103473">
    <property type="entry name" value="MFS general substrate transporter"/>
    <property type="match status" value="1"/>
</dbReference>
<comment type="subcellular location">
    <subcellularLocation>
        <location evidence="1">Cell membrane</location>
        <topology evidence="1">Multi-pass membrane protein</topology>
    </subcellularLocation>
</comment>
<feature type="transmembrane region" description="Helical" evidence="5">
    <location>
        <begin position="57"/>
        <end position="78"/>
    </location>
</feature>
<dbReference type="AlphaFoldDB" id="I0WVY1"/>
<name>I0WVY1_RHOOP</name>
<reference evidence="7 8" key="1">
    <citation type="journal article" date="2012" name="J. Bacteriol.">
        <title>Draft genome sequence of the nitrophenol-degrading actinomycete Rhodococcus imtechensis RKJ300.</title>
        <authorList>
            <person name="Vikram S."/>
            <person name="Kumar S."/>
            <person name="Subramanian S."/>
            <person name="Raghava G.P."/>
        </authorList>
    </citation>
    <scope>NUCLEOTIDE SEQUENCE [LARGE SCALE GENOMIC DNA]</scope>
    <source>
        <strain evidence="7 8">RKJ300</strain>
    </source>
</reference>
<evidence type="ECO:0000256" key="5">
    <source>
        <dbReference type="SAM" id="Phobius"/>
    </source>
</evidence>
<accession>I0WVY1</accession>
<feature type="transmembrane region" description="Helical" evidence="5">
    <location>
        <begin position="110"/>
        <end position="131"/>
    </location>
</feature>
<dbReference type="InterPro" id="IPR011701">
    <property type="entry name" value="MFS"/>
</dbReference>
<organism evidence="7 8">
    <name type="scientific">Rhodococcus opacus RKJ300 = JCM 13270</name>
    <dbReference type="NCBI Taxonomy" id="1165867"/>
    <lineage>
        <taxon>Bacteria</taxon>
        <taxon>Bacillati</taxon>
        <taxon>Actinomycetota</taxon>
        <taxon>Actinomycetes</taxon>
        <taxon>Mycobacteriales</taxon>
        <taxon>Nocardiaceae</taxon>
        <taxon>Rhodococcus</taxon>
    </lineage>
</organism>
<dbReference type="InterPro" id="IPR036259">
    <property type="entry name" value="MFS_trans_sf"/>
</dbReference>
<protein>
    <submittedName>
        <fullName evidence="7">Transmembrane efflux protein</fullName>
    </submittedName>
</protein>
<dbReference type="Proteomes" id="UP000006447">
    <property type="component" value="Unassembled WGS sequence"/>
</dbReference>
<feature type="transmembrane region" description="Helical" evidence="5">
    <location>
        <begin position="352"/>
        <end position="373"/>
    </location>
</feature>
<feature type="transmembrane region" description="Helical" evidence="5">
    <location>
        <begin position="143"/>
        <end position="162"/>
    </location>
</feature>
<dbReference type="Pfam" id="PF07690">
    <property type="entry name" value="MFS_1"/>
    <property type="match status" value="1"/>
</dbReference>
<evidence type="ECO:0000256" key="3">
    <source>
        <dbReference type="ARBA" id="ARBA00022989"/>
    </source>
</evidence>
<feature type="transmembrane region" description="Helical" evidence="5">
    <location>
        <begin position="379"/>
        <end position="397"/>
    </location>
</feature>
<feature type="transmembrane region" description="Helical" evidence="5">
    <location>
        <begin position="287"/>
        <end position="305"/>
    </location>
</feature>
<evidence type="ECO:0000256" key="4">
    <source>
        <dbReference type="ARBA" id="ARBA00023136"/>
    </source>
</evidence>
<feature type="transmembrane region" description="Helical" evidence="5">
    <location>
        <begin position="258"/>
        <end position="275"/>
    </location>
</feature>
<feature type="transmembrane region" description="Helical" evidence="5">
    <location>
        <begin position="311"/>
        <end position="332"/>
    </location>
</feature>
<keyword evidence="4 5" id="KW-0472">Membrane</keyword>
<keyword evidence="3 5" id="KW-1133">Transmembrane helix</keyword>
<evidence type="ECO:0000256" key="1">
    <source>
        <dbReference type="ARBA" id="ARBA00004651"/>
    </source>
</evidence>
<dbReference type="PROSITE" id="PS51257">
    <property type="entry name" value="PROKAR_LIPOPROTEIN"/>
    <property type="match status" value="1"/>
</dbReference>
<evidence type="ECO:0000313" key="7">
    <source>
        <dbReference type="EMBL" id="EID80547.1"/>
    </source>
</evidence>
<feature type="transmembrane region" description="Helical" evidence="5">
    <location>
        <begin position="168"/>
        <end position="189"/>
    </location>
</feature>
<evidence type="ECO:0000313" key="8">
    <source>
        <dbReference type="Proteomes" id="UP000006447"/>
    </source>
</evidence>
<dbReference type="Gene3D" id="1.20.1250.20">
    <property type="entry name" value="MFS general substrate transporter like domains"/>
    <property type="match status" value="1"/>
</dbReference>
<dbReference type="GO" id="GO:0005886">
    <property type="term" value="C:plasma membrane"/>
    <property type="evidence" value="ECO:0007669"/>
    <property type="project" value="UniProtKB-SubCell"/>
</dbReference>
<dbReference type="RefSeq" id="WP_007296672.1">
    <property type="nucleotide sequence ID" value="NZ_AJJH01000028.1"/>
</dbReference>
<dbReference type="GO" id="GO:0022857">
    <property type="term" value="F:transmembrane transporter activity"/>
    <property type="evidence" value="ECO:0007669"/>
    <property type="project" value="InterPro"/>
</dbReference>